<reference evidence="6 7" key="1">
    <citation type="submission" date="2018-09" db="EMBL/GenBank/DDBJ databases">
        <title>Streptomyces sp. nov. DS1-2, an endophytic actinomycete isolated from roots of Dendrobium scabrilingue.</title>
        <authorList>
            <person name="Kuncharoen N."/>
            <person name="Kudo T."/>
            <person name="Ohkuma M."/>
            <person name="Yuki M."/>
            <person name="Tanasupawat S."/>
        </authorList>
    </citation>
    <scope>NUCLEOTIDE SEQUENCE [LARGE SCALE GENOMIC DNA]</scope>
    <source>
        <strain evidence="4 7">AZ1-7</strain>
        <strain evidence="5 6">DS1-2</strain>
    </source>
</reference>
<keyword evidence="6" id="KW-1185">Reference proteome</keyword>
<feature type="region of interest" description="Disordered" evidence="1">
    <location>
        <begin position="99"/>
        <end position="129"/>
    </location>
</feature>
<dbReference type="EMBL" id="RBDY01000025">
    <property type="protein sequence ID" value="RKN16919.1"/>
    <property type="molecule type" value="Genomic_DNA"/>
</dbReference>
<feature type="compositionally biased region" description="Basic and acidic residues" evidence="1">
    <location>
        <begin position="99"/>
        <end position="109"/>
    </location>
</feature>
<accession>A0A3A9VY15</accession>
<comment type="caution">
    <text evidence="4">The sequence shown here is derived from an EMBL/GenBank/DDBJ whole genome shotgun (WGS) entry which is preliminary data.</text>
</comment>
<evidence type="ECO:0000313" key="4">
    <source>
        <dbReference type="EMBL" id="RKN05412.1"/>
    </source>
</evidence>
<proteinExistence type="predicted"/>
<feature type="signal peptide" evidence="3">
    <location>
        <begin position="1"/>
        <end position="16"/>
    </location>
</feature>
<organism evidence="4 7">
    <name type="scientific">Streptomyces radicis</name>
    <dbReference type="NCBI Taxonomy" id="1750517"/>
    <lineage>
        <taxon>Bacteria</taxon>
        <taxon>Bacillati</taxon>
        <taxon>Actinomycetota</taxon>
        <taxon>Actinomycetes</taxon>
        <taxon>Kitasatosporales</taxon>
        <taxon>Streptomycetaceae</taxon>
        <taxon>Streptomyces</taxon>
    </lineage>
</organism>
<feature type="transmembrane region" description="Helical" evidence="2">
    <location>
        <begin position="338"/>
        <end position="359"/>
    </location>
</feature>
<evidence type="ECO:0000256" key="1">
    <source>
        <dbReference type="SAM" id="MobiDB-lite"/>
    </source>
</evidence>
<dbReference type="EMBL" id="RBDX01000027">
    <property type="protein sequence ID" value="RKN05412.1"/>
    <property type="molecule type" value="Genomic_DNA"/>
</dbReference>
<evidence type="ECO:0000256" key="3">
    <source>
        <dbReference type="SAM" id="SignalP"/>
    </source>
</evidence>
<protein>
    <submittedName>
        <fullName evidence="4">DUF2330 domain-containing protein</fullName>
    </submittedName>
</protein>
<dbReference type="AlphaFoldDB" id="A0A3A9VY15"/>
<gene>
    <name evidence="5" type="ORF">D7318_24825</name>
    <name evidence="4" type="ORF">D7319_25460</name>
</gene>
<dbReference type="Pfam" id="PF10092">
    <property type="entry name" value="DUF2330"/>
    <property type="match status" value="2"/>
</dbReference>
<dbReference type="Proteomes" id="UP000268652">
    <property type="component" value="Unassembled WGS sequence"/>
</dbReference>
<keyword evidence="2" id="KW-0812">Transmembrane</keyword>
<evidence type="ECO:0000313" key="7">
    <source>
        <dbReference type="Proteomes" id="UP000275024"/>
    </source>
</evidence>
<feature type="compositionally biased region" description="Acidic residues" evidence="1">
    <location>
        <begin position="191"/>
        <end position="206"/>
    </location>
</feature>
<feature type="chain" id="PRO_5039235905" evidence="3">
    <location>
        <begin position="17"/>
        <end position="376"/>
    </location>
</feature>
<dbReference type="Proteomes" id="UP000275024">
    <property type="component" value="Unassembled WGS sequence"/>
</dbReference>
<evidence type="ECO:0000313" key="5">
    <source>
        <dbReference type="EMBL" id="RKN16919.1"/>
    </source>
</evidence>
<keyword evidence="3" id="KW-0732">Signal</keyword>
<dbReference type="InterPro" id="IPR019283">
    <property type="entry name" value="DUF2330"/>
</dbReference>
<dbReference type="OrthoDB" id="275368at2"/>
<sequence>MLLLAQFAAVAWPAYACGCGGMVTDPDDTIAVERETSVVTWDGTTERIVMSLTVGGDATEAAWIMPVPHRAEVALGERELFDDLRAATAPEQRTRHYFWPREGDWPRGDGDDEGDTAGAPPMDGAPPVDVISRDRLGPFDVARLAATDPGALDAWLGENGFTLPDDLAAGLAPYVEQGWEYVAIRLAPSADEGEGGEGGEGGDGDGAEPAVLGGTLDPISLTFAADEPVYPMRLSANADTEQSLTLYVLGPGRMEPEDAIGGSPPEVTFAARLPVDEQPEGPLRDLAAGDTFLTVVEQSFPEPSAINGDHTLSRSAQDTEVRPVEYEDELLTWAGVPAWLVTVLGAALLLGAGGGLGVHRVRRHRRTARLLGVHRP</sequence>
<keyword evidence="2" id="KW-0472">Membrane</keyword>
<name>A0A3A9VY15_9ACTN</name>
<keyword evidence="2" id="KW-1133">Transmembrane helix</keyword>
<feature type="region of interest" description="Disordered" evidence="1">
    <location>
        <begin position="190"/>
        <end position="210"/>
    </location>
</feature>
<evidence type="ECO:0000313" key="6">
    <source>
        <dbReference type="Proteomes" id="UP000268652"/>
    </source>
</evidence>
<evidence type="ECO:0000256" key="2">
    <source>
        <dbReference type="SAM" id="Phobius"/>
    </source>
</evidence>